<evidence type="ECO:0000313" key="1">
    <source>
        <dbReference type="EMBL" id="TBR55573.1"/>
    </source>
</evidence>
<dbReference type="AlphaFoldDB" id="A0A680NWI1"/>
<organism evidence="1 2">
    <name type="scientific">Escherichia albertii</name>
    <dbReference type="NCBI Taxonomy" id="208962"/>
    <lineage>
        <taxon>Bacteria</taxon>
        <taxon>Pseudomonadati</taxon>
        <taxon>Pseudomonadota</taxon>
        <taxon>Gammaproteobacteria</taxon>
        <taxon>Enterobacterales</taxon>
        <taxon>Enterobacteriaceae</taxon>
        <taxon>Escherichia</taxon>
    </lineage>
</organism>
<accession>A0A680NWI1</accession>
<name>A0A680NWI1_ESCAL</name>
<reference evidence="1 2" key="1">
    <citation type="submission" date="2019-02" db="EMBL/GenBank/DDBJ databases">
        <title>Draft genome sequence of Escherichia albertii strain Mex-12/320a, isolated from an infant with diarrhea, harboring virulence genes associated with diarrheagenic strains of enteropathogenic E. coli.</title>
        <authorList>
            <person name="Maldonado-Puga S."/>
            <person name="Meza-Segura M."/>
            <person name="Zaidi M.B."/>
            <person name="Estrada-Garcia T."/>
        </authorList>
    </citation>
    <scope>NUCLEOTIDE SEQUENCE [LARGE SCALE GENOMIC DNA]</scope>
    <source>
        <strain evidence="1 2">Mex-12/320a</strain>
    </source>
</reference>
<proteinExistence type="predicted"/>
<comment type="caution">
    <text evidence="1">The sequence shown here is derived from an EMBL/GenBank/DDBJ whole genome shotgun (WGS) entry which is preliminary data.</text>
</comment>
<evidence type="ECO:0000313" key="2">
    <source>
        <dbReference type="Proteomes" id="UP000292187"/>
    </source>
</evidence>
<dbReference type="Proteomes" id="UP000292187">
    <property type="component" value="Unassembled WGS sequence"/>
</dbReference>
<sequence length="257" mass="29536">MIPNISLQHRAITMRSSYELSEQYKMNLQSSMSSLSEFISTGLYPEDGLSTSCFNYMIASIHHVSYDYDGPKFSFHASLENDNKIKVSISGLCGGEFRISVFNEKMNAIDFETTFCVEKMVSLMSVRNKLVILNLKQMKYDSHRMYPVGTPLHKMKAGNPVLIFPSPPLLFNVNFFFNCFDFSDIREIVDPHIKKCLGFECLKFFVEFERNSQGCIDRLTTLLSDKVFDDSRKLIDSQLDKIRSRATARGNEPSRLY</sequence>
<dbReference type="RefSeq" id="WP_000612743.1">
    <property type="nucleotide sequence ID" value="NZ_BBVK01000005.1"/>
</dbReference>
<gene>
    <name evidence="1" type="ORF">EYS06_03400</name>
</gene>
<dbReference type="EMBL" id="SIZV01000003">
    <property type="protein sequence ID" value="TBR55573.1"/>
    <property type="molecule type" value="Genomic_DNA"/>
</dbReference>
<protein>
    <submittedName>
        <fullName evidence="1">Uncharacterized protein</fullName>
    </submittedName>
</protein>